<proteinExistence type="inferred from homology"/>
<dbReference type="AlphaFoldDB" id="A0A210Q0Z1"/>
<dbReference type="OrthoDB" id="431287at2759"/>
<keyword evidence="4" id="KW-0175">Coiled coil</keyword>
<dbReference type="STRING" id="6573.A0A210Q0Z1"/>
<dbReference type="FunFam" id="3.40.50.300:FF:000366">
    <property type="entry name" value="GTPase, IMAP family member 2"/>
    <property type="match status" value="1"/>
</dbReference>
<dbReference type="InterPro" id="IPR045058">
    <property type="entry name" value="GIMA/IAN/Toc"/>
</dbReference>
<feature type="compositionally biased region" description="Polar residues" evidence="5">
    <location>
        <begin position="580"/>
        <end position="598"/>
    </location>
</feature>
<dbReference type="PROSITE" id="PS51720">
    <property type="entry name" value="G_AIG1"/>
    <property type="match status" value="1"/>
</dbReference>
<dbReference type="CDD" id="cd01852">
    <property type="entry name" value="AIG1"/>
    <property type="match status" value="1"/>
</dbReference>
<dbReference type="SUPFAM" id="SSF52540">
    <property type="entry name" value="P-loop containing nucleoside triphosphate hydrolases"/>
    <property type="match status" value="1"/>
</dbReference>
<dbReference type="InterPro" id="IPR006703">
    <property type="entry name" value="G_AIG1"/>
</dbReference>
<name>A0A210Q0Z1_MIZYE</name>
<dbReference type="Gene3D" id="3.40.50.300">
    <property type="entry name" value="P-loop containing nucleotide triphosphate hydrolases"/>
    <property type="match status" value="1"/>
</dbReference>
<dbReference type="PANTHER" id="PTHR10903:SF184">
    <property type="entry name" value="GTP-BINDING PROTEIN A"/>
    <property type="match status" value="1"/>
</dbReference>
<evidence type="ECO:0000313" key="7">
    <source>
        <dbReference type="EMBL" id="OWF42411.1"/>
    </source>
</evidence>
<evidence type="ECO:0000256" key="5">
    <source>
        <dbReference type="SAM" id="MobiDB-lite"/>
    </source>
</evidence>
<protein>
    <submittedName>
        <fullName evidence="7">GTPase IMAP family member 4</fullName>
    </submittedName>
</protein>
<dbReference type="GO" id="GO:0005525">
    <property type="term" value="F:GTP binding"/>
    <property type="evidence" value="ECO:0007669"/>
    <property type="project" value="UniProtKB-KW"/>
</dbReference>
<comment type="similarity">
    <text evidence="1">Belongs to the TRAFAC class TrmE-Era-EngA-EngB-Septin-like GTPase superfamily. AIG1/Toc34/Toc159-like paraseptin GTPase family. IAN subfamily.</text>
</comment>
<evidence type="ECO:0000256" key="3">
    <source>
        <dbReference type="ARBA" id="ARBA00023134"/>
    </source>
</evidence>
<feature type="compositionally biased region" description="Polar residues" evidence="5">
    <location>
        <begin position="483"/>
        <end position="507"/>
    </location>
</feature>
<dbReference type="InterPro" id="IPR027417">
    <property type="entry name" value="P-loop_NTPase"/>
</dbReference>
<feature type="compositionally biased region" description="Basic and acidic residues" evidence="5">
    <location>
        <begin position="345"/>
        <end position="354"/>
    </location>
</feature>
<accession>A0A210Q0Z1</accession>
<keyword evidence="8" id="KW-1185">Reference proteome</keyword>
<feature type="coiled-coil region" evidence="4">
    <location>
        <begin position="950"/>
        <end position="1048"/>
    </location>
</feature>
<feature type="region of interest" description="Disordered" evidence="5">
    <location>
        <begin position="338"/>
        <end position="730"/>
    </location>
</feature>
<evidence type="ECO:0000256" key="4">
    <source>
        <dbReference type="SAM" id="Coils"/>
    </source>
</evidence>
<keyword evidence="3" id="KW-0342">GTP-binding</keyword>
<dbReference type="CDD" id="cd22249">
    <property type="entry name" value="UDM1_RNF168_RNF169-like"/>
    <property type="match status" value="1"/>
</dbReference>
<dbReference type="Proteomes" id="UP000242188">
    <property type="component" value="Unassembled WGS sequence"/>
</dbReference>
<feature type="compositionally biased region" description="Polar residues" evidence="5">
    <location>
        <begin position="386"/>
        <end position="429"/>
    </location>
</feature>
<evidence type="ECO:0000256" key="2">
    <source>
        <dbReference type="ARBA" id="ARBA00022741"/>
    </source>
</evidence>
<evidence type="ECO:0000256" key="1">
    <source>
        <dbReference type="ARBA" id="ARBA00008535"/>
    </source>
</evidence>
<gene>
    <name evidence="7" type="ORF">KP79_PYT24229</name>
</gene>
<evidence type="ECO:0000259" key="6">
    <source>
        <dbReference type="PROSITE" id="PS51720"/>
    </source>
</evidence>
<evidence type="ECO:0000313" key="8">
    <source>
        <dbReference type="Proteomes" id="UP000242188"/>
    </source>
</evidence>
<sequence>MTFIFVSCIPKGLKRGPVYRIIKQGIETVAQVQNIWIHPSKGYAFVDLYCESSVDLVLTLNKKIEVNRVPLNLARSKPITERRRQEVTKQKLQHGFKRNNQLSDLSCRSGFAGYSSYTEYQHDRYETRSSHIPAAVPVRKLKKPKPWKKVKIHRTVPSPLKPRLARKAPTCFQHFKKRNYHHITSKCPSFTSSVKRQNLYKNRNVRAPANSIQNVKKNIIPACNMETFQHVTPPKFYAKANLESSKSKTCWHHLPFTPSANDPESCYVRVHVYHNSKYLFNIDVDNKHAYESIQTTLYQKRVCPVGSFLLFYNGKLLDKAGHPTISDDDNIHITVRGVGGMNQDDLPKPTDSEYNRAQAARSDMPVRTSDDDGQSDTSVHQHKQSSDVTESTDTPSCSSNDNEQSCTCVPPNEQQSCTCVPPNEQQSRTGVPPKEQFPVVTEDTDMPVRTSDDDGQSDTGVHQHEQSSDVTESTDGLVLYNVDTPSCSSDANEQSCTGVPSNEQQYRTGVPPKEQSPVVAEDTDMPSRTSDDDGQFDTGVHQHEQSSDGTDSTGVPPNEKQSRTGVPPKEQKSRTGVPPNEQQSRTGVPPFEQQSRTGVQPKEQSPVVAEDTDMPVRTSDDDGQSDTGVHQHEQSSDVTESTDGLVLYNADTPSCSSDDNEQSRTGVPPKEKQSRTGVPPKEQQSRTGVQPKEQSPVVAEDTDMPVRTSDDDGQSDTAVHQYEQSSDVTESTAQIYDRELKDELRIVLIGKTGVGKSATGNTILGTDAFKSLVAGASVTDKCQSDNARRFGKNILVVDTPGMYDTDLSIEQTKEEVSRLVSMTIPGPHAIILVVTIGRFTKEERDAVGHLADLFGDDMYKYLVVLFTGRDNLERQSESLETFIKYSTKHLRDLLGMCNYQHIAFDNTKPRAQRDNDAKQLLDMVDGIVERNGGSHYTNALYKKAVEVFRSRELERQREKEEQKRLHEEQIRNEVSAEYRKLHQEMEKQNKRLDYELQQSNYRAVSNENRIKDISDKMEEQRIHNKERVKRMEQEKYDIQAKLRDAQSEIKIQAKFTEMGREIERQLQANKNISYASNTEISNLKADLEKLGEEKKGWCLIM</sequence>
<dbReference type="Pfam" id="PF04548">
    <property type="entry name" value="AIG1"/>
    <property type="match status" value="1"/>
</dbReference>
<dbReference type="PANTHER" id="PTHR10903">
    <property type="entry name" value="GTPASE, IMAP FAMILY MEMBER-RELATED"/>
    <property type="match status" value="1"/>
</dbReference>
<dbReference type="EMBL" id="NEDP02005283">
    <property type="protein sequence ID" value="OWF42411.1"/>
    <property type="molecule type" value="Genomic_DNA"/>
</dbReference>
<comment type="caution">
    <text evidence="7">The sequence shown here is derived from an EMBL/GenBank/DDBJ whole genome shotgun (WGS) entry which is preliminary data.</text>
</comment>
<feature type="domain" description="AIG1-type G" evidence="6">
    <location>
        <begin position="741"/>
        <end position="945"/>
    </location>
</feature>
<reference evidence="7 8" key="1">
    <citation type="journal article" date="2017" name="Nat. Ecol. Evol.">
        <title>Scallop genome provides insights into evolution of bilaterian karyotype and development.</title>
        <authorList>
            <person name="Wang S."/>
            <person name="Zhang J."/>
            <person name="Jiao W."/>
            <person name="Li J."/>
            <person name="Xun X."/>
            <person name="Sun Y."/>
            <person name="Guo X."/>
            <person name="Huan P."/>
            <person name="Dong B."/>
            <person name="Zhang L."/>
            <person name="Hu X."/>
            <person name="Sun X."/>
            <person name="Wang J."/>
            <person name="Zhao C."/>
            <person name="Wang Y."/>
            <person name="Wang D."/>
            <person name="Huang X."/>
            <person name="Wang R."/>
            <person name="Lv J."/>
            <person name="Li Y."/>
            <person name="Zhang Z."/>
            <person name="Liu B."/>
            <person name="Lu W."/>
            <person name="Hui Y."/>
            <person name="Liang J."/>
            <person name="Zhou Z."/>
            <person name="Hou R."/>
            <person name="Li X."/>
            <person name="Liu Y."/>
            <person name="Li H."/>
            <person name="Ning X."/>
            <person name="Lin Y."/>
            <person name="Zhao L."/>
            <person name="Xing Q."/>
            <person name="Dou J."/>
            <person name="Li Y."/>
            <person name="Mao J."/>
            <person name="Guo H."/>
            <person name="Dou H."/>
            <person name="Li T."/>
            <person name="Mu C."/>
            <person name="Jiang W."/>
            <person name="Fu Q."/>
            <person name="Fu X."/>
            <person name="Miao Y."/>
            <person name="Liu J."/>
            <person name="Yu Q."/>
            <person name="Li R."/>
            <person name="Liao H."/>
            <person name="Li X."/>
            <person name="Kong Y."/>
            <person name="Jiang Z."/>
            <person name="Chourrout D."/>
            <person name="Li R."/>
            <person name="Bao Z."/>
        </authorList>
    </citation>
    <scope>NUCLEOTIDE SEQUENCE [LARGE SCALE GENOMIC DNA]</scope>
    <source>
        <strain evidence="7 8">PY_sf001</strain>
    </source>
</reference>
<feature type="compositionally biased region" description="Polar residues" evidence="5">
    <location>
        <begin position="715"/>
        <end position="730"/>
    </location>
</feature>
<keyword evidence="2" id="KW-0547">Nucleotide-binding</keyword>
<organism evidence="7 8">
    <name type="scientific">Mizuhopecten yessoensis</name>
    <name type="common">Japanese scallop</name>
    <name type="synonym">Patinopecten yessoensis</name>
    <dbReference type="NCBI Taxonomy" id="6573"/>
    <lineage>
        <taxon>Eukaryota</taxon>
        <taxon>Metazoa</taxon>
        <taxon>Spiralia</taxon>
        <taxon>Lophotrochozoa</taxon>
        <taxon>Mollusca</taxon>
        <taxon>Bivalvia</taxon>
        <taxon>Autobranchia</taxon>
        <taxon>Pteriomorphia</taxon>
        <taxon>Pectinida</taxon>
        <taxon>Pectinoidea</taxon>
        <taxon>Pectinidae</taxon>
        <taxon>Mizuhopecten</taxon>
    </lineage>
</organism>